<reference evidence="2 3" key="1">
    <citation type="journal article" date="2019" name="Int. J. Syst. Evol. Microbiol.">
        <title>The Global Catalogue of Microorganisms (GCM) 10K type strain sequencing project: providing services to taxonomists for standard genome sequencing and annotation.</title>
        <authorList>
            <consortium name="The Broad Institute Genomics Platform"/>
            <consortium name="The Broad Institute Genome Sequencing Center for Infectious Disease"/>
            <person name="Wu L."/>
            <person name="Ma J."/>
        </authorList>
    </citation>
    <scope>NUCLEOTIDE SEQUENCE [LARGE SCALE GENOMIC DNA]</scope>
    <source>
        <strain evidence="2 3">JCM 13249</strain>
    </source>
</reference>
<sequence length="210" mass="22710">MSEADGTPRRWTRVLAVALAAVLLVGAGLAVGLLVSHDTTPGDDSVEAGFARDMAEHHAQAVEMSMIAYRGGELSDVRMLAQDIALTQQAQIGIMHEWLKEWHLLPTSGQPRMAWMPDGQKSMESGNRMPGMATAEEIDKLRNSKGRDLDVLFCQLMLRHHLGGIHMVDGVLAEAKDPRVIELATGMKKAQNSEIEALNGILKGLNAPAG</sequence>
<dbReference type="InterPro" id="IPR005183">
    <property type="entry name" value="DUF305_CopM-like"/>
</dbReference>
<name>A0ABN2K5W9_9ACTN</name>
<dbReference type="Pfam" id="PF03713">
    <property type="entry name" value="DUF305"/>
    <property type="match status" value="1"/>
</dbReference>
<gene>
    <name evidence="2" type="ORF">GCM10009681_20280</name>
</gene>
<feature type="domain" description="DUF305" evidence="1">
    <location>
        <begin position="47"/>
        <end position="201"/>
    </location>
</feature>
<proteinExistence type="predicted"/>
<dbReference type="Gene3D" id="1.20.1260.10">
    <property type="match status" value="1"/>
</dbReference>
<organism evidence="2 3">
    <name type="scientific">Luedemannella helvata</name>
    <dbReference type="NCBI Taxonomy" id="349315"/>
    <lineage>
        <taxon>Bacteria</taxon>
        <taxon>Bacillati</taxon>
        <taxon>Actinomycetota</taxon>
        <taxon>Actinomycetes</taxon>
        <taxon>Micromonosporales</taxon>
        <taxon>Micromonosporaceae</taxon>
        <taxon>Luedemannella</taxon>
    </lineage>
</organism>
<dbReference type="Proteomes" id="UP001500655">
    <property type="component" value="Unassembled WGS sequence"/>
</dbReference>
<keyword evidence="3" id="KW-1185">Reference proteome</keyword>
<dbReference type="RefSeq" id="WP_344079261.1">
    <property type="nucleotide sequence ID" value="NZ_BAAALS010000008.1"/>
</dbReference>
<accession>A0ABN2K5W9</accession>
<dbReference type="InterPro" id="IPR012347">
    <property type="entry name" value="Ferritin-like"/>
</dbReference>
<dbReference type="EMBL" id="BAAALS010000008">
    <property type="protein sequence ID" value="GAA1749035.1"/>
    <property type="molecule type" value="Genomic_DNA"/>
</dbReference>
<dbReference type="PANTHER" id="PTHR36933:SF1">
    <property type="entry name" value="SLL0788 PROTEIN"/>
    <property type="match status" value="1"/>
</dbReference>
<evidence type="ECO:0000313" key="2">
    <source>
        <dbReference type="EMBL" id="GAA1749035.1"/>
    </source>
</evidence>
<dbReference type="PANTHER" id="PTHR36933">
    <property type="entry name" value="SLL0788 PROTEIN"/>
    <property type="match status" value="1"/>
</dbReference>
<evidence type="ECO:0000259" key="1">
    <source>
        <dbReference type="Pfam" id="PF03713"/>
    </source>
</evidence>
<comment type="caution">
    <text evidence="2">The sequence shown here is derived from an EMBL/GenBank/DDBJ whole genome shotgun (WGS) entry which is preliminary data.</text>
</comment>
<evidence type="ECO:0000313" key="3">
    <source>
        <dbReference type="Proteomes" id="UP001500655"/>
    </source>
</evidence>
<protein>
    <submittedName>
        <fullName evidence="2">DUF305 domain-containing protein</fullName>
    </submittedName>
</protein>